<dbReference type="EMBL" id="CP041038">
    <property type="protein sequence ID" value="QDE36920.1"/>
    <property type="molecule type" value="Genomic_DNA"/>
</dbReference>
<name>A0ABX5VY60_9CHLA</name>
<accession>A0ABX5VY60</accession>
<dbReference type="Pfam" id="PF05095">
    <property type="entry name" value="DUF687"/>
    <property type="match status" value="1"/>
</dbReference>
<feature type="transmembrane region" description="Helical" evidence="1">
    <location>
        <begin position="468"/>
        <end position="492"/>
    </location>
</feature>
<feature type="transmembrane region" description="Helical" evidence="1">
    <location>
        <begin position="374"/>
        <end position="392"/>
    </location>
</feature>
<feature type="transmembrane region" description="Helical" evidence="1">
    <location>
        <begin position="341"/>
        <end position="362"/>
    </location>
</feature>
<dbReference type="Proteomes" id="UP000320536">
    <property type="component" value="Chromosome"/>
</dbReference>
<sequence length="562" mass="61366">MVVTVNLESSSSLENISLGDYHPPSINIEASLSQQTSERVNCFIHGGCGSDVREHAEVFEAVSIFDPNAEIPRAHEVCVTYVNGSAQTLVEAQGESLYLSEVRGEPVRLLYNSGWGGGVCSRLLRRPVVSCSSPLCQALLECLKHFFSHPNNQHRHHTIIFYGDGGAIVDEVLRHTPYGERVKVIGIAPTTYVTGGNAAHFRVSGDVTTLFDSAGFARSNVTTLAYSSGAEGLFFPSVRCPSYIWALRLSHHSSSGESSSESMSPLASHQISLVEIGHGHGAFDRLSELLRLGDTSAEAEFNFAPRSSSDILLSSIFCIFRVCGLLQEYIIISVTYAPDVYVSYVIIFGYTLNLLRYFLLLLTNPHAVRHTYRLLRLMAHALTPLIFLITVLDNLNCIRRYGNPFPILRAVFVVASTLSGSVIFMELLRNCFRGLRGRIQTTILQRLTGAPQESQVVVRSVDGGRIGAVQAIMGVAHGIFLSTAVGILNSIVMQVPSTLGRSNTTDANDTGLYSTHLHNASLAWQTGDVLAVSQTISLFICLIVFIANIYVLVGLVSSNRRR</sequence>
<gene>
    <name evidence="2" type="ORF">FI836_01110</name>
</gene>
<protein>
    <submittedName>
        <fullName evidence="2">DUF687 domain-containing protein</fullName>
    </submittedName>
</protein>
<evidence type="ECO:0000256" key="1">
    <source>
        <dbReference type="SAM" id="Phobius"/>
    </source>
</evidence>
<keyword evidence="1" id="KW-1133">Transmembrane helix</keyword>
<keyword evidence="1" id="KW-0812">Transmembrane</keyword>
<organism evidence="2 3">
    <name type="scientific">Chlamydophila parapsittaci</name>
    <dbReference type="NCBI Taxonomy" id="344886"/>
    <lineage>
        <taxon>Bacteria</taxon>
        <taxon>Pseudomonadati</taxon>
        <taxon>Chlamydiota</taxon>
        <taxon>Chlamydiia</taxon>
        <taxon>Chlamydiales</taxon>
        <taxon>Chlamydiaceae</taxon>
        <taxon>Chlamydia/Chlamydophila group</taxon>
        <taxon>Chlamydia</taxon>
    </lineage>
</organism>
<feature type="transmembrane region" description="Helical" evidence="1">
    <location>
        <begin position="407"/>
        <end position="428"/>
    </location>
</feature>
<dbReference type="InterPro" id="IPR007787">
    <property type="entry name" value="DUF687"/>
</dbReference>
<feature type="transmembrane region" description="Helical" evidence="1">
    <location>
        <begin position="536"/>
        <end position="556"/>
    </location>
</feature>
<dbReference type="RefSeq" id="WP_139934558.1">
    <property type="nucleotide sequence ID" value="NZ_CP041038.1"/>
</dbReference>
<evidence type="ECO:0000313" key="2">
    <source>
        <dbReference type="EMBL" id="QDE36920.1"/>
    </source>
</evidence>
<keyword evidence="3" id="KW-1185">Reference proteome</keyword>
<keyword evidence="1" id="KW-0472">Membrane</keyword>
<proteinExistence type="predicted"/>
<reference evidence="2 3" key="1">
    <citation type="journal article" date="2020" name="Data Brief">
        <title>Data of de novo genome assembly of the Chlamydia psittaci strain isolated from the livestock in Volga Region, Russian Federation.</title>
        <authorList>
            <person name="Feodorova V.A."/>
            <person name="Zaitsev S.S."/>
            <person name="Khizhnyakova M.A."/>
            <person name="Saltykov Y.V."/>
            <person name="Evstifeev V.V."/>
            <person name="Khusainov F.M."/>
            <person name="Yakovlev S.I."/>
            <person name="Larionova O.S."/>
            <person name="Motin V.L."/>
        </authorList>
    </citation>
    <scope>NUCLEOTIDE SEQUENCE [LARGE SCALE GENOMIC DNA]</scope>
    <source>
        <strain evidence="2 3">Rostinovo-70</strain>
    </source>
</reference>
<evidence type="ECO:0000313" key="3">
    <source>
        <dbReference type="Proteomes" id="UP000320536"/>
    </source>
</evidence>